<feature type="domain" description="DCD" evidence="2">
    <location>
        <begin position="21"/>
        <end position="151"/>
    </location>
</feature>
<dbReference type="PROSITE" id="PS51222">
    <property type="entry name" value="DCD"/>
    <property type="match status" value="1"/>
</dbReference>
<evidence type="ECO:0000313" key="4">
    <source>
        <dbReference type="RefSeq" id="XP_019102465.1"/>
    </source>
</evidence>
<feature type="compositionally biased region" description="Basic and acidic residues" evidence="1">
    <location>
        <begin position="882"/>
        <end position="903"/>
    </location>
</feature>
<sequence length="911" mass="102242">MPKHRRMKHMEEPYGGASGEYPDFGAIFMSNYSTRKECLGRELFGLPMRQAGFVKQVKAGMLLFLFEFESRQLHGVFQASSDGAINIESDAFCSSGKQFPAQVKFTEKWRCRPLPESEFRHAIRENYFTATKFNFGLSKAQVQKLLKLFSLKKEDRSRLRKTAVVKPTREAERNLRNRVGDRCFRNFNAGETDGDVDSEFPFRVTSAGEARDRRPAENYGFEDESAIGVEVDPTKGNEYSGDTSDVNLNYSFGTDALTNNSPVNDRRVPKNLRHTASGWVENKHNEKDGIAQESLWSNDKEHLKFEAVPVVTPRSIPQDLPYGTNRGYYDPCEPGIMGDATMTRSRHDLGALNVDLIGSAFVPANSNYDFGEEYIPVGGYVSDTLPSKNSNYDFGEEYIPVGGYVSDTLPSKNSNYDFGEEYIPVGGYVSDALPKNSNCDSGEEYIPVGGGYVSDALPSETVQPFSDEYNGTSMNTSSLGYIPMPIEHHREYQTNIGKSVVARAESESRYGHLRHYQFPGNLTSTGSTENMRTVERLPYPDPCIVPSFTYPSSSRGFSPKDGLNSEIQTYQYQEEVGGHVSYTNKMAVRGSSIYPSFAYPSTSGDGADLYDRTNNKGQASQRHEDFGGDAFDSNNRVTRMKERVNPAELGRTRTRESVFKRLGVPPSRERYAEKDTSPDTESVDEVMAFLNDCHKVWMEKKRSNMSTSEDSGKPKKKKEKIQRAEVLDNDLTHPLIETTPDDMLDCEGSMEQSVQKLPFINFKRRSKAQKSPGDPTQGCKESPETPASQNKKRKLLRPKLIEEDSEKDRGNKDNPIRIVLASENDRDKNEDSIENILASQSAVEVPVHDFRGRSEDDSENDRGKNEDPIENILASQSAIEVPVHDFLGRSEDDSENDRGKNEDPIESILAS</sequence>
<evidence type="ECO:0000313" key="3">
    <source>
        <dbReference type="Proteomes" id="UP000694864"/>
    </source>
</evidence>
<organism evidence="3 4">
    <name type="scientific">Camelina sativa</name>
    <name type="common">False flax</name>
    <name type="synonym">Myagrum sativum</name>
    <dbReference type="NCBI Taxonomy" id="90675"/>
    <lineage>
        <taxon>Eukaryota</taxon>
        <taxon>Viridiplantae</taxon>
        <taxon>Streptophyta</taxon>
        <taxon>Embryophyta</taxon>
        <taxon>Tracheophyta</taxon>
        <taxon>Spermatophyta</taxon>
        <taxon>Magnoliopsida</taxon>
        <taxon>eudicotyledons</taxon>
        <taxon>Gunneridae</taxon>
        <taxon>Pentapetalae</taxon>
        <taxon>rosids</taxon>
        <taxon>malvids</taxon>
        <taxon>Brassicales</taxon>
        <taxon>Brassicaceae</taxon>
        <taxon>Camelineae</taxon>
        <taxon>Camelina</taxon>
    </lineage>
</organism>
<feature type="compositionally biased region" description="Basic and acidic residues" evidence="1">
    <location>
        <begin position="799"/>
        <end position="815"/>
    </location>
</feature>
<dbReference type="InterPro" id="IPR013989">
    <property type="entry name" value="Dev_and_cell_death_domain"/>
</dbReference>
<dbReference type="Pfam" id="PF10539">
    <property type="entry name" value="Dev_Cell_Death"/>
    <property type="match status" value="1"/>
</dbReference>
<name>A0ABM1RTX7_CAMSA</name>
<dbReference type="GeneID" id="104792268"/>
<keyword evidence="3" id="KW-1185">Reference proteome</keyword>
<evidence type="ECO:0000259" key="2">
    <source>
        <dbReference type="PROSITE" id="PS51222"/>
    </source>
</evidence>
<dbReference type="Proteomes" id="UP000694864">
    <property type="component" value="Chromosome 6"/>
</dbReference>
<reference evidence="4" key="2">
    <citation type="submission" date="2025-08" db="UniProtKB">
        <authorList>
            <consortium name="RefSeq"/>
        </authorList>
    </citation>
    <scope>IDENTIFICATION</scope>
    <source>
        <tissue evidence="4">Leaf</tissue>
    </source>
</reference>
<feature type="compositionally biased region" description="Basic and acidic residues" evidence="1">
    <location>
        <begin position="846"/>
        <end position="867"/>
    </location>
</feature>
<accession>A0ABM1RTX7</accession>
<evidence type="ECO:0000256" key="1">
    <source>
        <dbReference type="SAM" id="MobiDB-lite"/>
    </source>
</evidence>
<dbReference type="PANTHER" id="PTHR46444">
    <property type="entry name" value="DCD (DEVELOPMENT AND CELL DEATH) DOMAIN PROTEIN-RELATED"/>
    <property type="match status" value="1"/>
</dbReference>
<gene>
    <name evidence="4" type="primary">LOC104792268</name>
</gene>
<protein>
    <submittedName>
        <fullName evidence="4">Uncharacterized protein LOC104792268</fullName>
    </submittedName>
</protein>
<feature type="region of interest" description="Disordered" evidence="1">
    <location>
        <begin position="700"/>
        <end position="911"/>
    </location>
</feature>
<dbReference type="SMART" id="SM00767">
    <property type="entry name" value="DCD"/>
    <property type="match status" value="1"/>
</dbReference>
<proteinExistence type="predicted"/>
<reference evidence="3" key="1">
    <citation type="journal article" date="2014" name="Nat. Commun.">
        <title>The emerging biofuel crop Camelina sativa retains a highly undifferentiated hexaploid genome structure.</title>
        <authorList>
            <person name="Kagale S."/>
            <person name="Koh C."/>
            <person name="Nixon J."/>
            <person name="Bollina V."/>
            <person name="Clarke W.E."/>
            <person name="Tuteja R."/>
            <person name="Spillane C."/>
            <person name="Robinson S.J."/>
            <person name="Links M.G."/>
            <person name="Clarke C."/>
            <person name="Higgins E.E."/>
            <person name="Huebert T."/>
            <person name="Sharpe A.G."/>
            <person name="Parkin I.A."/>
        </authorList>
    </citation>
    <scope>NUCLEOTIDE SEQUENCE [LARGE SCALE GENOMIC DNA]</scope>
    <source>
        <strain evidence="3">cv. DH55</strain>
    </source>
</reference>
<dbReference type="RefSeq" id="XP_019102465.1">
    <property type="nucleotide sequence ID" value="XM_019246920.1"/>
</dbReference>
<dbReference type="PANTHER" id="PTHR46444:SF9">
    <property type="entry name" value="DCD (DEVELOPMENT AND CELL DEATH) DOMAIN PROTEIN"/>
    <property type="match status" value="1"/>
</dbReference>